<comment type="caution">
    <text evidence="2">The sequence shown here is derived from an EMBL/GenBank/DDBJ whole genome shotgun (WGS) entry which is preliminary data.</text>
</comment>
<evidence type="ECO:0000313" key="3">
    <source>
        <dbReference type="Proteomes" id="UP000261245"/>
    </source>
</evidence>
<dbReference type="Proteomes" id="UP000286501">
    <property type="component" value="Unassembled WGS sequence"/>
</dbReference>
<evidence type="ECO:0000313" key="2">
    <source>
        <dbReference type="EMBL" id="RHG65812.1"/>
    </source>
</evidence>
<sequence>MVALSFTACGDDWGRQDDPAGGQIYPSKTTVATYDFEYSEEKPEYSDMISHDESCEVTNDETLASNVLHINGKGGAKIANPFNGVKLQNGAAITFAVKIDAAVAEDGTVADVDLTRPLISFGSDEKDAAGNDISAHFYITANGQVVYNKPTQLQSLNLNENDPASVKTGILSPNEWHFVALQLSTEGYQLYVDGKKSLSGYQTSSSATSFQYKTLVDSINSLPYIYIGGDSKLTAEETNTVSIDDVTLIRNMMEEKDWNKVPTGNGGSTEDEAVYVPVGPEDCSAAWWSAWSDYFVIPANQTFHTKFINHTSGADNWHNWNLVVATDADRGAAGYSEYFVLRSDLFGWGNADYNADNITNEGYGDWEQFKKNMEGATVDMTVERRGAEVYVTAVATCKDGTVYKEMYHQPCAADGNIRAFLACDHSYLQLNAAETFVGEEYASGSALVGPADCSAAWWTAFSKYYPLNSSISDDCPFVIQFVNNNSGSGKNWNNWLVVCSTADRGGDGYFENFVIRSDAYAWFGAGGNINENTANLDFKITQSFNFDSYVNDMHGAMCYLKFTRSGNSLTMDAKQRKENGEYMPDFQFQFNSMKEGNAGFFLTAELASLDVLKAGYFPYYKLLFENK</sequence>
<proteinExistence type="predicted"/>
<dbReference type="InterPro" id="IPR013320">
    <property type="entry name" value="ConA-like_dom_sf"/>
</dbReference>
<dbReference type="EMBL" id="QSUC01000040">
    <property type="protein sequence ID" value="RGN06035.1"/>
    <property type="molecule type" value="Genomic_DNA"/>
</dbReference>
<accession>A0A3E5A9C0</accession>
<name>A0A3E5A9C0_9BACT</name>
<dbReference type="GO" id="GO:0004553">
    <property type="term" value="F:hydrolase activity, hydrolyzing O-glycosyl compounds"/>
    <property type="evidence" value="ECO:0007669"/>
    <property type="project" value="UniProtKB-ARBA"/>
</dbReference>
<protein>
    <submittedName>
        <fullName evidence="2">Glucanase</fullName>
    </submittedName>
</protein>
<reference evidence="3 4" key="1">
    <citation type="submission" date="2018-08" db="EMBL/GenBank/DDBJ databases">
        <title>A genome reference for cultivated species of the human gut microbiota.</title>
        <authorList>
            <person name="Zou Y."/>
            <person name="Xue W."/>
            <person name="Luo G."/>
        </authorList>
    </citation>
    <scope>NUCLEOTIDE SEQUENCE [LARGE SCALE GENOMIC DNA]</scope>
    <source>
        <strain evidence="2 4">AM22-1</strain>
        <strain evidence="1 3">OM06-11</strain>
    </source>
</reference>
<dbReference type="GO" id="GO:0005975">
    <property type="term" value="P:carbohydrate metabolic process"/>
    <property type="evidence" value="ECO:0007669"/>
    <property type="project" value="UniProtKB-ARBA"/>
</dbReference>
<evidence type="ECO:0000313" key="1">
    <source>
        <dbReference type="EMBL" id="RGN06035.1"/>
    </source>
</evidence>
<dbReference type="Gene3D" id="2.60.120.200">
    <property type="match status" value="1"/>
</dbReference>
<evidence type="ECO:0000313" key="4">
    <source>
        <dbReference type="Proteomes" id="UP000286501"/>
    </source>
</evidence>
<dbReference type="SUPFAM" id="SSF49899">
    <property type="entry name" value="Concanavalin A-like lectins/glucanases"/>
    <property type="match status" value="1"/>
</dbReference>
<dbReference type="Proteomes" id="UP000261245">
    <property type="component" value="Unassembled WGS sequence"/>
</dbReference>
<dbReference type="AlphaFoldDB" id="A0A3E5A9C0"/>
<gene>
    <name evidence="2" type="ORF">DW250_07860</name>
    <name evidence="1" type="ORF">DXB80_11925</name>
</gene>
<organism evidence="2 4">
    <name type="scientific">Segatella copri</name>
    <dbReference type="NCBI Taxonomy" id="165179"/>
    <lineage>
        <taxon>Bacteria</taxon>
        <taxon>Pseudomonadati</taxon>
        <taxon>Bacteroidota</taxon>
        <taxon>Bacteroidia</taxon>
        <taxon>Bacteroidales</taxon>
        <taxon>Prevotellaceae</taxon>
        <taxon>Segatella</taxon>
    </lineage>
</organism>
<dbReference type="EMBL" id="QRIN01000027">
    <property type="protein sequence ID" value="RHG65812.1"/>
    <property type="molecule type" value="Genomic_DNA"/>
</dbReference>